<dbReference type="AlphaFoldDB" id="Q5ZAI7"/>
<name>Q5ZAI7_ORYSJ</name>
<evidence type="ECO:0000313" key="2">
    <source>
        <dbReference type="Proteomes" id="UP000000763"/>
    </source>
</evidence>
<reference evidence="2" key="1">
    <citation type="journal article" date="2005" name="Nature">
        <title>The map-based sequence of the rice genome.</title>
        <authorList>
            <consortium name="International rice genome sequencing project (IRGSP)"/>
            <person name="Matsumoto T."/>
            <person name="Wu J."/>
            <person name="Kanamori H."/>
            <person name="Katayose Y."/>
            <person name="Fujisawa M."/>
            <person name="Namiki N."/>
            <person name="Mizuno H."/>
            <person name="Yamamoto K."/>
            <person name="Antonio B.A."/>
            <person name="Baba T."/>
            <person name="Sakata K."/>
            <person name="Nagamura Y."/>
            <person name="Aoki H."/>
            <person name="Arikawa K."/>
            <person name="Arita K."/>
            <person name="Bito T."/>
            <person name="Chiden Y."/>
            <person name="Fujitsuka N."/>
            <person name="Fukunaka R."/>
            <person name="Hamada M."/>
            <person name="Harada C."/>
            <person name="Hayashi A."/>
            <person name="Hijishita S."/>
            <person name="Honda M."/>
            <person name="Hosokawa S."/>
            <person name="Ichikawa Y."/>
            <person name="Idonuma A."/>
            <person name="Iijima M."/>
            <person name="Ikeda M."/>
            <person name="Ikeno M."/>
            <person name="Ito K."/>
            <person name="Ito S."/>
            <person name="Ito T."/>
            <person name="Ito Y."/>
            <person name="Ito Y."/>
            <person name="Iwabuchi A."/>
            <person name="Kamiya K."/>
            <person name="Karasawa W."/>
            <person name="Kurita K."/>
            <person name="Katagiri S."/>
            <person name="Kikuta A."/>
            <person name="Kobayashi H."/>
            <person name="Kobayashi N."/>
            <person name="Machita K."/>
            <person name="Maehara T."/>
            <person name="Masukawa M."/>
            <person name="Mizubayashi T."/>
            <person name="Mukai Y."/>
            <person name="Nagasaki H."/>
            <person name="Nagata Y."/>
            <person name="Naito S."/>
            <person name="Nakashima M."/>
            <person name="Nakama Y."/>
            <person name="Nakamichi Y."/>
            <person name="Nakamura M."/>
            <person name="Meguro A."/>
            <person name="Negishi M."/>
            <person name="Ohta I."/>
            <person name="Ohta T."/>
            <person name="Okamoto M."/>
            <person name="Ono N."/>
            <person name="Saji S."/>
            <person name="Sakaguchi M."/>
            <person name="Sakai K."/>
            <person name="Shibata M."/>
            <person name="Shimokawa T."/>
            <person name="Song J."/>
            <person name="Takazaki Y."/>
            <person name="Terasawa K."/>
            <person name="Tsugane M."/>
            <person name="Tsuji K."/>
            <person name="Ueda S."/>
            <person name="Waki K."/>
            <person name="Yamagata H."/>
            <person name="Yamamoto M."/>
            <person name="Yamamoto S."/>
            <person name="Yamane H."/>
            <person name="Yoshiki S."/>
            <person name="Yoshihara R."/>
            <person name="Yukawa K."/>
            <person name="Zhong H."/>
            <person name="Yano M."/>
            <person name="Yuan Q."/>
            <person name="Ouyang S."/>
            <person name="Liu J."/>
            <person name="Jones K.M."/>
            <person name="Gansberger K."/>
            <person name="Moffat K."/>
            <person name="Hill J."/>
            <person name="Bera J."/>
            <person name="Fadrosh D."/>
            <person name="Jin S."/>
            <person name="Johri S."/>
            <person name="Kim M."/>
            <person name="Overton L."/>
            <person name="Reardon M."/>
            <person name="Tsitrin T."/>
            <person name="Vuong H."/>
            <person name="Weaver B."/>
            <person name="Ciecko A."/>
            <person name="Tallon L."/>
            <person name="Jackson J."/>
            <person name="Pai G."/>
            <person name="Aken S.V."/>
            <person name="Utterback T."/>
            <person name="Reidmuller S."/>
            <person name="Feldblyum T."/>
            <person name="Hsiao J."/>
            <person name="Zismann V."/>
            <person name="Iobst S."/>
            <person name="de Vazeille A.R."/>
            <person name="Buell C.R."/>
            <person name="Ying K."/>
            <person name="Li Y."/>
            <person name="Lu T."/>
            <person name="Huang Y."/>
            <person name="Zhao Q."/>
            <person name="Feng Q."/>
            <person name="Zhang L."/>
            <person name="Zhu J."/>
            <person name="Weng Q."/>
            <person name="Mu J."/>
            <person name="Lu Y."/>
            <person name="Fan D."/>
            <person name="Liu Y."/>
            <person name="Guan J."/>
            <person name="Zhang Y."/>
            <person name="Yu S."/>
            <person name="Liu X."/>
            <person name="Zhang Y."/>
            <person name="Hong G."/>
            <person name="Han B."/>
            <person name="Choisne N."/>
            <person name="Demange N."/>
            <person name="Orjeda G."/>
            <person name="Samain S."/>
            <person name="Cattolico L."/>
            <person name="Pelletier E."/>
            <person name="Couloux A."/>
            <person name="Segurens B."/>
            <person name="Wincker P."/>
            <person name="D'Hont A."/>
            <person name="Scarpelli C."/>
            <person name="Weissenbach J."/>
            <person name="Salanoubat M."/>
            <person name="Quetier F."/>
            <person name="Yu Y."/>
            <person name="Kim H.R."/>
            <person name="Rambo T."/>
            <person name="Currie J."/>
            <person name="Collura K."/>
            <person name="Luo M."/>
            <person name="Yang T."/>
            <person name="Ammiraju J.S.S."/>
            <person name="Engler F."/>
            <person name="Soderlund C."/>
            <person name="Wing R.A."/>
            <person name="Palmer L.E."/>
            <person name="de la Bastide M."/>
            <person name="Spiegel L."/>
            <person name="Nascimento L."/>
            <person name="Zutavern T."/>
            <person name="O'Shaughnessy A."/>
            <person name="Dike S."/>
            <person name="Dedhia N."/>
            <person name="Preston R."/>
            <person name="Balija V."/>
            <person name="McCombie W.R."/>
            <person name="Chow T."/>
            <person name="Chen H."/>
            <person name="Chung M."/>
            <person name="Chen C."/>
            <person name="Shaw J."/>
            <person name="Wu H."/>
            <person name="Hsiao K."/>
            <person name="Chao Y."/>
            <person name="Chu M."/>
            <person name="Cheng C."/>
            <person name="Hour A."/>
            <person name="Lee P."/>
            <person name="Lin S."/>
            <person name="Lin Y."/>
            <person name="Liou J."/>
            <person name="Liu S."/>
            <person name="Hsing Y."/>
            <person name="Raghuvanshi S."/>
            <person name="Mohanty A."/>
            <person name="Bharti A.K."/>
            <person name="Gaur A."/>
            <person name="Gupta V."/>
            <person name="Kumar D."/>
            <person name="Ravi V."/>
            <person name="Vij S."/>
            <person name="Kapur A."/>
            <person name="Khurana P."/>
            <person name="Khurana P."/>
            <person name="Khurana J.P."/>
            <person name="Tyagi A.K."/>
            <person name="Gaikwad K."/>
            <person name="Singh A."/>
            <person name="Dalal V."/>
            <person name="Srivastava S."/>
            <person name="Dixit A."/>
            <person name="Pal A.K."/>
            <person name="Ghazi I.A."/>
            <person name="Yadav M."/>
            <person name="Pandit A."/>
            <person name="Bhargava A."/>
            <person name="Sureshbabu K."/>
            <person name="Batra K."/>
            <person name="Sharma T.R."/>
            <person name="Mohapatra T."/>
            <person name="Singh N.K."/>
            <person name="Messing J."/>
            <person name="Nelson A.B."/>
            <person name="Fuks G."/>
            <person name="Kavchok S."/>
            <person name="Keizer G."/>
            <person name="Linton E."/>
            <person name="Llaca V."/>
            <person name="Song R."/>
            <person name="Tanyolac B."/>
            <person name="Young S."/>
            <person name="Ho-Il K."/>
            <person name="Hahn J.H."/>
            <person name="Sangsakoo G."/>
            <person name="Vanavichit A."/>
            <person name="de Mattos Luiz.A.T."/>
            <person name="Zimmer P.D."/>
            <person name="Malone G."/>
            <person name="Dellagostin O."/>
            <person name="de Oliveira A.C."/>
            <person name="Bevan M."/>
            <person name="Bancroft I."/>
            <person name="Minx P."/>
            <person name="Cordum H."/>
            <person name="Wilson R."/>
            <person name="Cheng Z."/>
            <person name="Jin W."/>
            <person name="Jiang J."/>
            <person name="Leong S.A."/>
            <person name="Iwama H."/>
            <person name="Gojobori T."/>
            <person name="Itoh T."/>
            <person name="Niimura Y."/>
            <person name="Fujii Y."/>
            <person name="Habara T."/>
            <person name="Sakai H."/>
            <person name="Sato Y."/>
            <person name="Wilson G."/>
            <person name="Kumar K."/>
            <person name="McCouch S."/>
            <person name="Juretic N."/>
            <person name="Hoen D."/>
            <person name="Wright S."/>
            <person name="Bruskiewich R."/>
            <person name="Bureau T."/>
            <person name="Miyao A."/>
            <person name="Hirochika H."/>
            <person name="Nishikawa T."/>
            <person name="Kadowaki K."/>
            <person name="Sugiura M."/>
            <person name="Burr B."/>
            <person name="Sasaki T."/>
        </authorList>
    </citation>
    <scope>NUCLEOTIDE SEQUENCE [LARGE SCALE GENOMIC DNA]</scope>
    <source>
        <strain evidence="2">cv. Nipponbare</strain>
    </source>
</reference>
<gene>
    <name evidence="1" type="primary">B1164G11.31</name>
</gene>
<dbReference type="Proteomes" id="UP000000763">
    <property type="component" value="Chromosome 1"/>
</dbReference>
<reference evidence="2" key="2">
    <citation type="journal article" date="2008" name="Nucleic Acids Res.">
        <title>The rice annotation project database (RAP-DB): 2008 update.</title>
        <authorList>
            <consortium name="The rice annotation project (RAP)"/>
        </authorList>
    </citation>
    <scope>GENOME REANNOTATION</scope>
    <source>
        <strain evidence="2">cv. Nipponbare</strain>
    </source>
</reference>
<proteinExistence type="predicted"/>
<accession>Q5ZAI7</accession>
<sequence length="66" mass="7104">MHDERSSSEKPVKVIRACAGLSKVPVSHGEAGWRRVTGSPLLARQHTGSGLSKLDLWRQCSSTSSS</sequence>
<evidence type="ECO:0000313" key="1">
    <source>
        <dbReference type="EMBL" id="BAD53396.1"/>
    </source>
</evidence>
<protein>
    <submittedName>
        <fullName evidence="1">Uncharacterized protein</fullName>
    </submittedName>
</protein>
<dbReference type="EMBL" id="AP003444">
    <property type="protein sequence ID" value="BAD53396.1"/>
    <property type="molecule type" value="Genomic_DNA"/>
</dbReference>
<organism evidence="1 2">
    <name type="scientific">Oryza sativa subsp. japonica</name>
    <name type="common">Rice</name>
    <dbReference type="NCBI Taxonomy" id="39947"/>
    <lineage>
        <taxon>Eukaryota</taxon>
        <taxon>Viridiplantae</taxon>
        <taxon>Streptophyta</taxon>
        <taxon>Embryophyta</taxon>
        <taxon>Tracheophyta</taxon>
        <taxon>Spermatophyta</taxon>
        <taxon>Magnoliopsida</taxon>
        <taxon>Liliopsida</taxon>
        <taxon>Poales</taxon>
        <taxon>Poaceae</taxon>
        <taxon>BOP clade</taxon>
        <taxon>Oryzoideae</taxon>
        <taxon>Oryzeae</taxon>
        <taxon>Oryzinae</taxon>
        <taxon>Oryza</taxon>
        <taxon>Oryza sativa</taxon>
    </lineage>
</organism>